<keyword evidence="4 8" id="KW-0812">Transmembrane</keyword>
<dbReference type="Pfam" id="PF07690">
    <property type="entry name" value="MFS_1"/>
    <property type="match status" value="1"/>
</dbReference>
<evidence type="ECO:0000256" key="6">
    <source>
        <dbReference type="ARBA" id="ARBA00023136"/>
    </source>
</evidence>
<comment type="subcellular location">
    <subcellularLocation>
        <location evidence="1">Cell membrane</location>
        <topology evidence="1">Multi-pass membrane protein</topology>
    </subcellularLocation>
</comment>
<evidence type="ECO:0000256" key="7">
    <source>
        <dbReference type="SAM" id="MobiDB-lite"/>
    </source>
</evidence>
<dbReference type="NCBIfam" id="TIGR00711">
    <property type="entry name" value="efflux_EmrB"/>
    <property type="match status" value="1"/>
</dbReference>
<dbReference type="InterPro" id="IPR020846">
    <property type="entry name" value="MFS_dom"/>
</dbReference>
<feature type="transmembrane region" description="Helical" evidence="8">
    <location>
        <begin position="185"/>
        <end position="204"/>
    </location>
</feature>
<evidence type="ECO:0000256" key="4">
    <source>
        <dbReference type="ARBA" id="ARBA00022692"/>
    </source>
</evidence>
<reference evidence="10 11" key="1">
    <citation type="submission" date="2018-08" db="EMBL/GenBank/DDBJ databases">
        <title>Actinomadura jelena sp. nov., a novel Actinomycete isolated from soil in Chad.</title>
        <authorList>
            <person name="Shi L."/>
        </authorList>
    </citation>
    <scope>NUCLEOTIDE SEQUENCE [LARGE SCALE GENOMIC DNA]</scope>
    <source>
        <strain evidence="10 11">NEAU-G17</strain>
    </source>
</reference>
<feature type="transmembrane region" description="Helical" evidence="8">
    <location>
        <begin position="68"/>
        <end position="85"/>
    </location>
</feature>
<dbReference type="PANTHER" id="PTHR42718">
    <property type="entry name" value="MAJOR FACILITATOR SUPERFAMILY MULTIDRUG TRANSPORTER MFSC"/>
    <property type="match status" value="1"/>
</dbReference>
<dbReference type="Gene3D" id="1.20.1250.20">
    <property type="entry name" value="MFS general substrate transporter like domains"/>
    <property type="match status" value="1"/>
</dbReference>
<evidence type="ECO:0000313" key="10">
    <source>
        <dbReference type="EMBL" id="RFU37126.1"/>
    </source>
</evidence>
<keyword evidence="5 8" id="KW-1133">Transmembrane helix</keyword>
<feature type="transmembrane region" description="Helical" evidence="8">
    <location>
        <begin position="377"/>
        <end position="400"/>
    </location>
</feature>
<evidence type="ECO:0000256" key="1">
    <source>
        <dbReference type="ARBA" id="ARBA00004651"/>
    </source>
</evidence>
<proteinExistence type="predicted"/>
<dbReference type="Gene3D" id="1.20.1720.10">
    <property type="entry name" value="Multidrug resistance protein D"/>
    <property type="match status" value="1"/>
</dbReference>
<dbReference type="GO" id="GO:0005886">
    <property type="term" value="C:plasma membrane"/>
    <property type="evidence" value="ECO:0007669"/>
    <property type="project" value="UniProtKB-SubCell"/>
</dbReference>
<feature type="transmembrane region" description="Helical" evidence="8">
    <location>
        <begin position="284"/>
        <end position="309"/>
    </location>
</feature>
<dbReference type="CDD" id="cd17321">
    <property type="entry name" value="MFS_MMR_MDR_like"/>
    <property type="match status" value="1"/>
</dbReference>
<evidence type="ECO:0000256" key="8">
    <source>
        <dbReference type="SAM" id="Phobius"/>
    </source>
</evidence>
<dbReference type="InterPro" id="IPR011701">
    <property type="entry name" value="MFS"/>
</dbReference>
<feature type="region of interest" description="Disordered" evidence="7">
    <location>
        <begin position="1"/>
        <end position="22"/>
    </location>
</feature>
<feature type="transmembrane region" description="Helical" evidence="8">
    <location>
        <begin position="501"/>
        <end position="518"/>
    </location>
</feature>
<feature type="transmembrane region" description="Helical" evidence="8">
    <location>
        <begin position="97"/>
        <end position="115"/>
    </location>
</feature>
<feature type="transmembrane region" description="Helical" evidence="8">
    <location>
        <begin position="321"/>
        <end position="342"/>
    </location>
</feature>
<gene>
    <name evidence="10" type="ORF">DZF91_34475</name>
</gene>
<dbReference type="OrthoDB" id="7375466at2"/>
<dbReference type="AlphaFoldDB" id="A0A372JBA5"/>
<comment type="caution">
    <text evidence="10">The sequence shown here is derived from an EMBL/GenBank/DDBJ whole genome shotgun (WGS) entry which is preliminary data.</text>
</comment>
<organism evidence="10 11">
    <name type="scientific">Actinomadura logoneensis</name>
    <dbReference type="NCBI Taxonomy" id="2293572"/>
    <lineage>
        <taxon>Bacteria</taxon>
        <taxon>Bacillati</taxon>
        <taxon>Actinomycetota</taxon>
        <taxon>Actinomycetes</taxon>
        <taxon>Streptosporangiales</taxon>
        <taxon>Thermomonosporaceae</taxon>
        <taxon>Actinomadura</taxon>
    </lineage>
</organism>
<evidence type="ECO:0000256" key="3">
    <source>
        <dbReference type="ARBA" id="ARBA00022475"/>
    </source>
</evidence>
<feature type="transmembrane region" description="Helical" evidence="8">
    <location>
        <begin position="242"/>
        <end position="264"/>
    </location>
</feature>
<dbReference type="InterPro" id="IPR005829">
    <property type="entry name" value="Sugar_transporter_CS"/>
</dbReference>
<feature type="transmembrane region" description="Helical" evidence="8">
    <location>
        <begin position="349"/>
        <end position="365"/>
    </location>
</feature>
<dbReference type="PANTHER" id="PTHR42718:SF42">
    <property type="entry name" value="EXPORT PROTEIN"/>
    <property type="match status" value="1"/>
</dbReference>
<dbReference type="PROSITE" id="PS50850">
    <property type="entry name" value="MFS"/>
    <property type="match status" value="1"/>
</dbReference>
<feature type="compositionally biased region" description="Low complexity" evidence="7">
    <location>
        <begin position="11"/>
        <end position="20"/>
    </location>
</feature>
<feature type="transmembrane region" description="Helical" evidence="8">
    <location>
        <begin position="154"/>
        <end position="173"/>
    </location>
</feature>
<evidence type="ECO:0000256" key="5">
    <source>
        <dbReference type="ARBA" id="ARBA00022989"/>
    </source>
</evidence>
<dbReference type="SUPFAM" id="SSF103473">
    <property type="entry name" value="MFS general substrate transporter"/>
    <property type="match status" value="1"/>
</dbReference>
<dbReference type="GO" id="GO:0022857">
    <property type="term" value="F:transmembrane transporter activity"/>
    <property type="evidence" value="ECO:0007669"/>
    <property type="project" value="InterPro"/>
</dbReference>
<evidence type="ECO:0000259" key="9">
    <source>
        <dbReference type="PROSITE" id="PS50850"/>
    </source>
</evidence>
<dbReference type="Proteomes" id="UP000261811">
    <property type="component" value="Unassembled WGS sequence"/>
</dbReference>
<protein>
    <submittedName>
        <fullName evidence="10">DHA2 family efflux MFS transporter permease subunit</fullName>
    </submittedName>
</protein>
<dbReference type="InterPro" id="IPR004638">
    <property type="entry name" value="EmrB-like"/>
</dbReference>
<sequence length="531" mass="54106">MAQTSSAEILRPPTEAPARARPGHGHPWLTLVAVALGVMMVGLDATVVSVANPAIAHDLHASLSGLQWVTNAYLLALAVSLIPAGKIADRFGRKRTFLAGVVGFAVASLAIGLSGGLGMVVFWRVVQGFAGALLQPASLALLRNTFPAERLNAAIGIWGSTVGISIAGGPIVGGLLVEHVNWESVFFLNAPLGVVALLTGLWVIRESKDEEAAGSFDLPGVALLTASLFFLVWGLIKAGEHGFGHTTPLASFAAAVVLGAGFVVNELRAEHPLLPLSLFRSVSLSAATGLIVLGFFAMFGTIFFITLYMQAVHGMTPVQSGVRMLPMTGIFIVASPIAGFLTSRFGPRVPLALGMAFTAAAMFGLSRIGVDAPYVQIWPWFVLVGLAFGMVIVAGTEAIVGNAPAHLAGVAGGLQQTASQIGGVLGTSVLGVLLSTKVGNVLTDRLTGAGVPGPAAERLAGQTGLVSQGVAPVPPGTPEPAAHAITTGSHLAFMDGFQSSLTVAGAVAAVAVLAALFVRKGSTPVEGVAVG</sequence>
<keyword evidence="6 8" id="KW-0472">Membrane</keyword>
<feature type="transmembrane region" description="Helical" evidence="8">
    <location>
        <begin position="28"/>
        <end position="48"/>
    </location>
</feature>
<dbReference type="EMBL" id="QURH01001004">
    <property type="protein sequence ID" value="RFU37126.1"/>
    <property type="molecule type" value="Genomic_DNA"/>
</dbReference>
<feature type="domain" description="Major facilitator superfamily (MFS) profile" evidence="9">
    <location>
        <begin position="30"/>
        <end position="523"/>
    </location>
</feature>
<dbReference type="InterPro" id="IPR036259">
    <property type="entry name" value="MFS_trans_sf"/>
</dbReference>
<evidence type="ECO:0000313" key="11">
    <source>
        <dbReference type="Proteomes" id="UP000261811"/>
    </source>
</evidence>
<evidence type="ECO:0000256" key="2">
    <source>
        <dbReference type="ARBA" id="ARBA00022448"/>
    </source>
</evidence>
<dbReference type="PROSITE" id="PS00216">
    <property type="entry name" value="SUGAR_TRANSPORT_1"/>
    <property type="match status" value="1"/>
</dbReference>
<keyword evidence="11" id="KW-1185">Reference proteome</keyword>
<keyword evidence="2" id="KW-0813">Transport</keyword>
<feature type="transmembrane region" description="Helical" evidence="8">
    <location>
        <begin position="216"/>
        <end position="236"/>
    </location>
</feature>
<name>A0A372JBA5_9ACTN</name>
<accession>A0A372JBA5</accession>
<keyword evidence="3" id="KW-1003">Cell membrane</keyword>
<dbReference type="PRINTS" id="PR01036">
    <property type="entry name" value="TCRTETB"/>
</dbReference>
<dbReference type="RefSeq" id="WP_117361233.1">
    <property type="nucleotide sequence ID" value="NZ_QURH01001004.1"/>
</dbReference>